<protein>
    <recommendedName>
        <fullName evidence="3">Transposase</fullName>
    </recommendedName>
</protein>
<evidence type="ECO:0008006" key="3">
    <source>
        <dbReference type="Google" id="ProtNLM"/>
    </source>
</evidence>
<sequence>MYDKHLTNENRKIQKREGISLFYLNGINISRWARNPSLQAALSALRKLNEAYHCFTYYLTR</sequence>
<proteinExistence type="predicted"/>
<gene>
    <name evidence="1" type="ORF">QY95_01355</name>
</gene>
<comment type="caution">
    <text evidence="1">The sequence shown here is derived from an EMBL/GenBank/DDBJ whole genome shotgun (WGS) entry which is preliminary data.</text>
</comment>
<accession>A0A0F5I5H1</accession>
<reference evidence="1" key="1">
    <citation type="submission" date="2015-02" db="EMBL/GenBank/DDBJ databases">
        <title>Genome Assembly of Bacillaceae bacterium MTCC 8252.</title>
        <authorList>
            <person name="Verma A."/>
            <person name="Khatri I."/>
            <person name="Mual P."/>
            <person name="Subramanian S."/>
            <person name="Krishnamurthi S."/>
        </authorList>
    </citation>
    <scope>NUCLEOTIDE SEQUENCE [LARGE SCALE GENOMIC DNA]</scope>
    <source>
        <strain evidence="1">MTCC 8252</strain>
    </source>
</reference>
<name>A0A0F5I5H1_BACTR</name>
<dbReference type="Proteomes" id="UP000031563">
    <property type="component" value="Unassembled WGS sequence"/>
</dbReference>
<evidence type="ECO:0000313" key="1">
    <source>
        <dbReference type="EMBL" id="KKB40781.1"/>
    </source>
</evidence>
<evidence type="ECO:0000313" key="2">
    <source>
        <dbReference type="Proteomes" id="UP000031563"/>
    </source>
</evidence>
<organism evidence="1 2">
    <name type="scientific">Bacillus thermotolerans</name>
    <name type="common">Quasibacillus thermotolerans</name>
    <dbReference type="NCBI Taxonomy" id="1221996"/>
    <lineage>
        <taxon>Bacteria</taxon>
        <taxon>Bacillati</taxon>
        <taxon>Bacillota</taxon>
        <taxon>Bacilli</taxon>
        <taxon>Bacillales</taxon>
        <taxon>Bacillaceae</taxon>
        <taxon>Bacillus</taxon>
    </lineage>
</organism>
<keyword evidence="2" id="KW-1185">Reference proteome</keyword>
<dbReference type="AlphaFoldDB" id="A0A0F5I5H1"/>
<dbReference type="EMBL" id="JWIR02000027">
    <property type="protein sequence ID" value="KKB40781.1"/>
    <property type="molecule type" value="Genomic_DNA"/>
</dbReference>